<dbReference type="AlphaFoldDB" id="A0A4R2GXZ7"/>
<accession>A0A4R2GXZ7</accession>
<organism evidence="2 3">
    <name type="scientific">Camelimonas lactis</name>
    <dbReference type="NCBI Taxonomy" id="659006"/>
    <lineage>
        <taxon>Bacteria</taxon>
        <taxon>Pseudomonadati</taxon>
        <taxon>Pseudomonadota</taxon>
        <taxon>Alphaproteobacteria</taxon>
        <taxon>Hyphomicrobiales</taxon>
        <taxon>Chelatococcaceae</taxon>
        <taxon>Camelimonas</taxon>
    </lineage>
</organism>
<dbReference type="Pfam" id="PF03354">
    <property type="entry name" value="TerL_ATPase"/>
    <property type="match status" value="1"/>
</dbReference>
<feature type="domain" description="Terminase large subunit-like ATPase" evidence="1">
    <location>
        <begin position="63"/>
        <end position="195"/>
    </location>
</feature>
<keyword evidence="3" id="KW-1185">Reference proteome</keyword>
<dbReference type="RefSeq" id="WP_132001332.1">
    <property type="nucleotide sequence ID" value="NZ_JBHUNN010000002.1"/>
</dbReference>
<name>A0A4R2GXZ7_9HYPH</name>
<dbReference type="OrthoDB" id="9760250at2"/>
<reference evidence="2 3" key="1">
    <citation type="submission" date="2019-03" db="EMBL/GenBank/DDBJ databases">
        <title>Genomic Encyclopedia of Type Strains, Phase IV (KMG-IV): sequencing the most valuable type-strain genomes for metagenomic binning, comparative biology and taxonomic classification.</title>
        <authorList>
            <person name="Goeker M."/>
        </authorList>
    </citation>
    <scope>NUCLEOTIDE SEQUENCE [LARGE SCALE GENOMIC DNA]</scope>
    <source>
        <strain evidence="2 3">DSM 22958</strain>
    </source>
</reference>
<evidence type="ECO:0000259" key="1">
    <source>
        <dbReference type="Pfam" id="PF03354"/>
    </source>
</evidence>
<dbReference type="PANTHER" id="PTHR41287">
    <property type="match status" value="1"/>
</dbReference>
<dbReference type="Proteomes" id="UP000294881">
    <property type="component" value="Unassembled WGS sequence"/>
</dbReference>
<dbReference type="InterPro" id="IPR046461">
    <property type="entry name" value="TerL_ATPase"/>
</dbReference>
<comment type="caution">
    <text evidence="2">The sequence shown here is derived from an EMBL/GenBank/DDBJ whole genome shotgun (WGS) entry which is preliminary data.</text>
</comment>
<dbReference type="Gene3D" id="3.40.50.300">
    <property type="entry name" value="P-loop containing nucleotide triphosphate hydrolases"/>
    <property type="match status" value="1"/>
</dbReference>
<dbReference type="InterPro" id="IPR027417">
    <property type="entry name" value="P-loop_NTPase"/>
</dbReference>
<dbReference type="PANTHER" id="PTHR41287:SF1">
    <property type="entry name" value="PROTEIN YMFN"/>
    <property type="match status" value="1"/>
</dbReference>
<dbReference type="InterPro" id="IPR005021">
    <property type="entry name" value="Terminase_largesu-like"/>
</dbReference>
<gene>
    <name evidence="2" type="ORF">EV666_101114</name>
</gene>
<evidence type="ECO:0000313" key="2">
    <source>
        <dbReference type="EMBL" id="TCO15865.1"/>
    </source>
</evidence>
<sequence>MAGWSFAQPDWVDRLRSGRSLVPALPLDVAAAARAAAIFDMLRLPDVPGLPMLRDAAGDWFRDIVRAIFGSLDPDTGVRRVRGVFVLVPKKNSKTTNGAALMLTALLLNQRPSALFGLFGPTQEIADIAFQAVAGMVAIDPELSKLLHVREHKKDVVHRITGARLKVTTFDTKVATGGKFSGWLLDEMHLLGRAPYTDRVLAQLRGARSAITESFGVIITTQSDLPPAGAFKAELDAARAIRDGAVDSDEVLPVLYEFPKAMQVAEDAPWRDEANWPLVTPNLGKSVSMVVLRQDYAAAKGKGDEAERLWASQHLNIQIGMALHNNRWEGVDYWQRAAVPGLTLDGLMRRCDVVTVGIDGGGLDDLLGLVVIGREKGTRRWLAWGRAWADRGIVRLREGIVSQLRDFERNGDFVFVDIAEKVPAAGEDPDGTAENDDVAEVADIVLRLHKAGLLPERAGIGVDAVGIAAILDALAAREIPGECIAAVPQGYRLSGVIKGAARKLKDGTLKHCGQPLMAWAVSNARTELRGSATLITKQVSGAAKIDPLIALLNAFDLMSRNPEPANDTGIDDYIAGLRGAA</sequence>
<protein>
    <submittedName>
        <fullName evidence="2">Phage terminase large subunit-like protein</fullName>
    </submittedName>
</protein>
<evidence type="ECO:0000313" key="3">
    <source>
        <dbReference type="Proteomes" id="UP000294881"/>
    </source>
</evidence>
<proteinExistence type="predicted"/>
<dbReference type="EMBL" id="SLWL01000001">
    <property type="protein sequence ID" value="TCO15865.1"/>
    <property type="molecule type" value="Genomic_DNA"/>
</dbReference>